<reference evidence="3 4" key="1">
    <citation type="journal article" date="2014" name="Front. Microbiol.">
        <title>Population and genomic analysis of the genus Halorubrum.</title>
        <authorList>
            <person name="Fullmer M.S."/>
            <person name="Soucy S.M."/>
            <person name="Swithers K.S."/>
            <person name="Makkay A.M."/>
            <person name="Wheeler R."/>
            <person name="Ventosa A."/>
            <person name="Gogarten J.P."/>
            <person name="Papke R.T."/>
        </authorList>
    </citation>
    <scope>NUCLEOTIDE SEQUENCE [LARGE SCALE GENOMIC DNA]</scope>
    <source>
        <strain evidence="3 4">C49</strain>
    </source>
</reference>
<feature type="region of interest" description="Disordered" evidence="1">
    <location>
        <begin position="36"/>
        <end position="57"/>
    </location>
</feature>
<dbReference type="Proteomes" id="UP000222824">
    <property type="component" value="Unassembled WGS sequence"/>
</dbReference>
<comment type="caution">
    <text evidence="3">The sequence shown here is derived from an EMBL/GenBank/DDBJ whole genome shotgun (WGS) entry which is preliminary data.</text>
</comment>
<accession>A0A2G1WEW3</accession>
<dbReference type="PROSITE" id="PS51385">
    <property type="entry name" value="YJEF_N"/>
    <property type="match status" value="1"/>
</dbReference>
<dbReference type="SUPFAM" id="SSF64153">
    <property type="entry name" value="YjeF N-terminal domain-like"/>
    <property type="match status" value="1"/>
</dbReference>
<evidence type="ECO:0000256" key="1">
    <source>
        <dbReference type="SAM" id="MobiDB-lite"/>
    </source>
</evidence>
<proteinExistence type="predicted"/>
<dbReference type="InterPro" id="IPR036652">
    <property type="entry name" value="YjeF_N_dom_sf"/>
</dbReference>
<evidence type="ECO:0000259" key="2">
    <source>
        <dbReference type="PROSITE" id="PS51385"/>
    </source>
</evidence>
<dbReference type="EMBL" id="NHOA01000150">
    <property type="protein sequence ID" value="PHQ37510.1"/>
    <property type="molecule type" value="Genomic_DNA"/>
</dbReference>
<dbReference type="AlphaFoldDB" id="A0A2G1WEW3"/>
<evidence type="ECO:0000313" key="3">
    <source>
        <dbReference type="EMBL" id="PHQ37510.1"/>
    </source>
</evidence>
<feature type="domain" description="YjeF N-terminal" evidence="2">
    <location>
        <begin position="1"/>
        <end position="170"/>
    </location>
</feature>
<name>A0A2G1WEW3_9EURY</name>
<organism evidence="3 4">
    <name type="scientific">Halorubrum persicum</name>
    <dbReference type="NCBI Taxonomy" id="1383844"/>
    <lineage>
        <taxon>Archaea</taxon>
        <taxon>Methanobacteriati</taxon>
        <taxon>Methanobacteriota</taxon>
        <taxon>Stenosarchaea group</taxon>
        <taxon>Halobacteria</taxon>
        <taxon>Halobacteriales</taxon>
        <taxon>Haloferacaceae</taxon>
        <taxon>Halorubrum</taxon>
    </lineage>
</organism>
<evidence type="ECO:0000313" key="4">
    <source>
        <dbReference type="Proteomes" id="UP000222824"/>
    </source>
</evidence>
<dbReference type="InterPro" id="IPR004443">
    <property type="entry name" value="YjeF_N_dom"/>
</dbReference>
<protein>
    <recommendedName>
        <fullName evidence="2">YjeF N-terminal domain-containing protein</fullName>
    </recommendedName>
</protein>
<dbReference type="Pfam" id="PF03853">
    <property type="entry name" value="YjeF_N"/>
    <property type="match status" value="1"/>
</dbReference>
<sequence>MPRSPRSSTVPSRDSSHAAAGWRALGIRRIGASPFRSFSTGLGPTSTASPRNSSGYWKRWTCRSNRSTATPTSTPTRRWGGVVVDALIGYGLAGTPRGSTAELIEAVCGAAKTVVSLDVPSGTNATTGETPGVAVEPDCTVTLALPKTGLRAVGGDLLLADLSIPSTVYDRLDVEYAHPFVDRFAVPLSR</sequence>
<gene>
    <name evidence="3" type="ORF">DJ69_16555</name>
</gene>
<feature type="compositionally biased region" description="Polar residues" evidence="1">
    <location>
        <begin position="36"/>
        <end position="55"/>
    </location>
</feature>
<keyword evidence="4" id="KW-1185">Reference proteome</keyword>
<dbReference type="Gene3D" id="3.40.50.10260">
    <property type="entry name" value="YjeF N-terminal domain"/>
    <property type="match status" value="1"/>
</dbReference>